<organism evidence="1 2">
    <name type="scientific">Habropoda laboriosa</name>
    <dbReference type="NCBI Taxonomy" id="597456"/>
    <lineage>
        <taxon>Eukaryota</taxon>
        <taxon>Metazoa</taxon>
        <taxon>Ecdysozoa</taxon>
        <taxon>Arthropoda</taxon>
        <taxon>Hexapoda</taxon>
        <taxon>Insecta</taxon>
        <taxon>Pterygota</taxon>
        <taxon>Neoptera</taxon>
        <taxon>Endopterygota</taxon>
        <taxon>Hymenoptera</taxon>
        <taxon>Apocrita</taxon>
        <taxon>Aculeata</taxon>
        <taxon>Apoidea</taxon>
        <taxon>Anthophila</taxon>
        <taxon>Apidae</taxon>
        <taxon>Habropoda</taxon>
    </lineage>
</organism>
<sequence>MRITPLTWHHHSADAQFKTLEDVRKCLDEYIASKSPSFYRDRTRNSPENFYFTNKIGRKLFLRLMSISQVTVATKFER</sequence>
<evidence type="ECO:0000313" key="2">
    <source>
        <dbReference type="Proteomes" id="UP000053825"/>
    </source>
</evidence>
<protein>
    <recommendedName>
        <fullName evidence="3">Histone-lysine N-methyltransferase SETMAR</fullName>
    </recommendedName>
</protein>
<accession>A0A0L7R7M8</accession>
<gene>
    <name evidence="1" type="ORF">WH47_00474</name>
</gene>
<name>A0A0L7R7M8_9HYME</name>
<dbReference type="AlphaFoldDB" id="A0A0L7R7M8"/>
<reference evidence="1 2" key="1">
    <citation type="submission" date="2015-07" db="EMBL/GenBank/DDBJ databases">
        <title>The genome of Habropoda laboriosa.</title>
        <authorList>
            <person name="Pan H."/>
            <person name="Kapheim K."/>
        </authorList>
    </citation>
    <scope>NUCLEOTIDE SEQUENCE [LARGE SCALE GENOMIC DNA]</scope>
    <source>
        <strain evidence="1">0110345459</strain>
    </source>
</reference>
<keyword evidence="2" id="KW-1185">Reference proteome</keyword>
<evidence type="ECO:0000313" key="1">
    <source>
        <dbReference type="EMBL" id="KOC66781.1"/>
    </source>
</evidence>
<evidence type="ECO:0008006" key="3">
    <source>
        <dbReference type="Google" id="ProtNLM"/>
    </source>
</evidence>
<proteinExistence type="predicted"/>
<dbReference type="EMBL" id="KQ414642">
    <property type="protein sequence ID" value="KOC66781.1"/>
    <property type="molecule type" value="Genomic_DNA"/>
</dbReference>
<dbReference type="Proteomes" id="UP000053825">
    <property type="component" value="Unassembled WGS sequence"/>
</dbReference>